<keyword evidence="5" id="KW-1185">Reference proteome</keyword>
<keyword evidence="3" id="KW-0812">Transmembrane</keyword>
<proteinExistence type="predicted"/>
<dbReference type="OrthoDB" id="1862401at2759"/>
<dbReference type="Pfam" id="PF02458">
    <property type="entry name" value="Transferase"/>
    <property type="match status" value="1"/>
</dbReference>
<sequence>MEYPHAVKVLEQCQIAPPSGSVPQTSLRLTFFDLVELGNLIWSPQSAMPEIIYFEGDSISFTVAESNFSFNHLSGNHPRDANEFAPLTTHLLPRSSTTEAVQYPLLALQVTLFPNSGICVGLTFSHVATDGMSINHFIRFWASVCSNLGGETTISLPSLDRSTIIDPHGIETAYLNYLKKMNISQRSFILPATPTDPVHDKVVVTFIMDFQNIEKLKKWVLTKIFEKKKKKPLLILTSVGVICAYIWVCLIKAFESVKVGNNSREHILIPVDCRTRLDPALPVSYFGNCLLGCVTSINKNVLVGEDGIVIAAKMIGKAIQTTCNRVLDGAENLLDNFSSLASERLLGISGSPKLGLYDSNFGWGTPKKFEMISAYDDYGMTTLSECGDKADRGMEISVTLKKLEMDAFASIFHYTLNNLLKASSAKPLLSKY</sequence>
<keyword evidence="1" id="KW-0808">Transferase</keyword>
<accession>A0A7J7M362</accession>
<dbReference type="EMBL" id="JACGCM010001798">
    <property type="protein sequence ID" value="KAF6149282.1"/>
    <property type="molecule type" value="Genomic_DNA"/>
</dbReference>
<organism evidence="4 5">
    <name type="scientific">Kingdonia uniflora</name>
    <dbReference type="NCBI Taxonomy" id="39325"/>
    <lineage>
        <taxon>Eukaryota</taxon>
        <taxon>Viridiplantae</taxon>
        <taxon>Streptophyta</taxon>
        <taxon>Embryophyta</taxon>
        <taxon>Tracheophyta</taxon>
        <taxon>Spermatophyta</taxon>
        <taxon>Magnoliopsida</taxon>
        <taxon>Ranunculales</taxon>
        <taxon>Circaeasteraceae</taxon>
        <taxon>Kingdonia</taxon>
    </lineage>
</organism>
<evidence type="ECO:0000313" key="5">
    <source>
        <dbReference type="Proteomes" id="UP000541444"/>
    </source>
</evidence>
<dbReference type="AlphaFoldDB" id="A0A7J7M362"/>
<evidence type="ECO:0000256" key="3">
    <source>
        <dbReference type="SAM" id="Phobius"/>
    </source>
</evidence>
<evidence type="ECO:0000313" key="4">
    <source>
        <dbReference type="EMBL" id="KAF6149282.1"/>
    </source>
</evidence>
<evidence type="ECO:0000256" key="2">
    <source>
        <dbReference type="ARBA" id="ARBA00023315"/>
    </source>
</evidence>
<dbReference type="GO" id="GO:0016747">
    <property type="term" value="F:acyltransferase activity, transferring groups other than amino-acyl groups"/>
    <property type="evidence" value="ECO:0007669"/>
    <property type="project" value="UniProtKB-ARBA"/>
</dbReference>
<dbReference type="Proteomes" id="UP000541444">
    <property type="component" value="Unassembled WGS sequence"/>
</dbReference>
<keyword evidence="2" id="KW-0012">Acyltransferase</keyword>
<gene>
    <name evidence="4" type="ORF">GIB67_026138</name>
</gene>
<keyword evidence="3" id="KW-1133">Transmembrane helix</keyword>
<reference evidence="4 5" key="1">
    <citation type="journal article" date="2020" name="IScience">
        <title>Genome Sequencing of the Endangered Kingdonia uniflora (Circaeasteraceae, Ranunculales) Reveals Potential Mechanisms of Evolutionary Specialization.</title>
        <authorList>
            <person name="Sun Y."/>
            <person name="Deng T."/>
            <person name="Zhang A."/>
            <person name="Moore M.J."/>
            <person name="Landis J.B."/>
            <person name="Lin N."/>
            <person name="Zhang H."/>
            <person name="Zhang X."/>
            <person name="Huang J."/>
            <person name="Zhang X."/>
            <person name="Sun H."/>
            <person name="Wang H."/>
        </authorList>
    </citation>
    <scope>NUCLEOTIDE SEQUENCE [LARGE SCALE GENOMIC DNA]</scope>
    <source>
        <strain evidence="4">TB1705</strain>
        <tissue evidence="4">Leaf</tissue>
    </source>
</reference>
<dbReference type="PANTHER" id="PTHR31625">
    <property type="match status" value="1"/>
</dbReference>
<evidence type="ECO:0000256" key="1">
    <source>
        <dbReference type="ARBA" id="ARBA00022679"/>
    </source>
</evidence>
<feature type="transmembrane region" description="Helical" evidence="3">
    <location>
        <begin position="233"/>
        <end position="254"/>
    </location>
</feature>
<comment type="caution">
    <text evidence="4">The sequence shown here is derived from an EMBL/GenBank/DDBJ whole genome shotgun (WGS) entry which is preliminary data.</text>
</comment>
<name>A0A7J7M362_9MAGN</name>
<dbReference type="InterPro" id="IPR051504">
    <property type="entry name" value="Plant_metabolite_acyltrans"/>
</dbReference>
<dbReference type="InterPro" id="IPR023213">
    <property type="entry name" value="CAT-like_dom_sf"/>
</dbReference>
<keyword evidence="3" id="KW-0472">Membrane</keyword>
<dbReference type="Gene3D" id="3.30.559.10">
    <property type="entry name" value="Chloramphenicol acetyltransferase-like domain"/>
    <property type="match status" value="2"/>
</dbReference>
<protein>
    <submittedName>
        <fullName evidence="4">Uncharacterized protein</fullName>
    </submittedName>
</protein>